<dbReference type="Proteomes" id="UP001168380">
    <property type="component" value="Unassembled WGS sequence"/>
</dbReference>
<keyword evidence="4" id="KW-1185">Reference proteome</keyword>
<comment type="similarity">
    <text evidence="1">Belongs to the short-chain dehydrogenases/reductases (SDR) family.</text>
</comment>
<dbReference type="InterPro" id="IPR036291">
    <property type="entry name" value="NAD(P)-bd_dom_sf"/>
</dbReference>
<evidence type="ECO:0000313" key="3">
    <source>
        <dbReference type="EMBL" id="MDO3382501.1"/>
    </source>
</evidence>
<reference evidence="3" key="1">
    <citation type="submission" date="2023-07" db="EMBL/GenBank/DDBJ databases">
        <title>Gilvimarinus algae sp. nov., isolated from the surface of Kelp.</title>
        <authorList>
            <person name="Sun Y.Y."/>
            <person name="Gong Y."/>
            <person name="Du Z.J."/>
        </authorList>
    </citation>
    <scope>NUCLEOTIDE SEQUENCE</scope>
    <source>
        <strain evidence="3">SDUM040014</strain>
    </source>
</reference>
<dbReference type="SUPFAM" id="SSF51735">
    <property type="entry name" value="NAD(P)-binding Rossmann-fold domains"/>
    <property type="match status" value="1"/>
</dbReference>
<dbReference type="Pfam" id="PF00106">
    <property type="entry name" value="adh_short"/>
    <property type="match status" value="1"/>
</dbReference>
<dbReference type="InterPro" id="IPR002347">
    <property type="entry name" value="SDR_fam"/>
</dbReference>
<dbReference type="RefSeq" id="WP_302712788.1">
    <property type="nucleotide sequence ID" value="NZ_JAULRT010000052.1"/>
</dbReference>
<sequence length="251" mass="27216">MSREPLAGRRALITGASKGLGLAVTEALLEAGCEVIGLARNVDELKPLEQSSAGRLHAISVDITDRAAIKDVMASCQGVDTLILNAGTCEYIEPGGFDAAAFARVQAVNLQGNANLLEAAIPALRQTGRGGHIIGVSSLVTELPLPRSEAYGASKAGFDYLMASLRTDLYHLGIDVTVVKPGFIRTPLTDKNDFDMPFLMEPQQAAQHLLKAIAQRRYVYRFPWQLALPMRILRLLPTPILTRILQKMVRS</sequence>
<proteinExistence type="inferred from homology"/>
<dbReference type="PANTHER" id="PTHR44196:SF1">
    <property type="entry name" value="DEHYDROGENASE_REDUCTASE SDR FAMILY MEMBER 7B"/>
    <property type="match status" value="1"/>
</dbReference>
<dbReference type="PANTHER" id="PTHR44196">
    <property type="entry name" value="DEHYDROGENASE/REDUCTASE SDR FAMILY MEMBER 7B"/>
    <property type="match status" value="1"/>
</dbReference>
<dbReference type="Gene3D" id="3.40.50.720">
    <property type="entry name" value="NAD(P)-binding Rossmann-like Domain"/>
    <property type="match status" value="1"/>
</dbReference>
<name>A0ABT8TEG6_9GAMM</name>
<organism evidence="3 4">
    <name type="scientific">Gilvimarinus algae</name>
    <dbReference type="NCBI Taxonomy" id="3058037"/>
    <lineage>
        <taxon>Bacteria</taxon>
        <taxon>Pseudomonadati</taxon>
        <taxon>Pseudomonadota</taxon>
        <taxon>Gammaproteobacteria</taxon>
        <taxon>Cellvibrionales</taxon>
        <taxon>Cellvibrionaceae</taxon>
        <taxon>Gilvimarinus</taxon>
    </lineage>
</organism>
<dbReference type="EMBL" id="JAULRT010000052">
    <property type="protein sequence ID" value="MDO3382501.1"/>
    <property type="molecule type" value="Genomic_DNA"/>
</dbReference>
<evidence type="ECO:0000256" key="1">
    <source>
        <dbReference type="ARBA" id="ARBA00006484"/>
    </source>
</evidence>
<protein>
    <submittedName>
        <fullName evidence="3">SDR family NAD(P)-dependent oxidoreductase</fullName>
    </submittedName>
</protein>
<evidence type="ECO:0000313" key="4">
    <source>
        <dbReference type="Proteomes" id="UP001168380"/>
    </source>
</evidence>
<keyword evidence="2" id="KW-0560">Oxidoreductase</keyword>
<dbReference type="PRINTS" id="PR00081">
    <property type="entry name" value="GDHRDH"/>
</dbReference>
<accession>A0ABT8TEG6</accession>
<evidence type="ECO:0000256" key="2">
    <source>
        <dbReference type="ARBA" id="ARBA00023002"/>
    </source>
</evidence>
<gene>
    <name evidence="3" type="ORF">QWI16_09980</name>
</gene>
<comment type="caution">
    <text evidence="3">The sequence shown here is derived from an EMBL/GenBank/DDBJ whole genome shotgun (WGS) entry which is preliminary data.</text>
</comment>